<feature type="compositionally biased region" description="Low complexity" evidence="1">
    <location>
        <begin position="807"/>
        <end position="835"/>
    </location>
</feature>
<dbReference type="GO" id="GO:0031578">
    <property type="term" value="P:mitotic spindle orientation checkpoint signaling"/>
    <property type="evidence" value="ECO:0007669"/>
    <property type="project" value="TreeGrafter"/>
</dbReference>
<feature type="compositionally biased region" description="Acidic residues" evidence="1">
    <location>
        <begin position="269"/>
        <end position="278"/>
    </location>
</feature>
<keyword evidence="3" id="KW-1185">Reference proteome</keyword>
<feature type="compositionally biased region" description="Low complexity" evidence="1">
    <location>
        <begin position="482"/>
        <end position="491"/>
    </location>
</feature>
<feature type="compositionally biased region" description="Low complexity" evidence="1">
    <location>
        <begin position="759"/>
        <end position="787"/>
    </location>
</feature>
<feature type="compositionally biased region" description="Gly residues" evidence="1">
    <location>
        <begin position="193"/>
        <end position="202"/>
    </location>
</feature>
<feature type="compositionally biased region" description="Gly residues" evidence="1">
    <location>
        <begin position="909"/>
        <end position="920"/>
    </location>
</feature>
<evidence type="ECO:0000313" key="2">
    <source>
        <dbReference type="EMBL" id="KAF2462411.1"/>
    </source>
</evidence>
<gene>
    <name evidence="2" type="ORF">BDY21DRAFT_376196</name>
</gene>
<feature type="region of interest" description="Disordered" evidence="1">
    <location>
        <begin position="966"/>
        <end position="1090"/>
    </location>
</feature>
<dbReference type="GO" id="GO:1990334">
    <property type="term" value="C:Bfa1-Bub2 complex"/>
    <property type="evidence" value="ECO:0007669"/>
    <property type="project" value="InterPro"/>
</dbReference>
<feature type="region of interest" description="Disordered" evidence="1">
    <location>
        <begin position="471"/>
        <end position="562"/>
    </location>
</feature>
<feature type="compositionally biased region" description="Polar residues" evidence="1">
    <location>
        <begin position="75"/>
        <end position="99"/>
    </location>
</feature>
<feature type="region of interest" description="Disordered" evidence="1">
    <location>
        <begin position="349"/>
        <end position="436"/>
    </location>
</feature>
<dbReference type="EMBL" id="MU001670">
    <property type="protein sequence ID" value="KAF2462411.1"/>
    <property type="molecule type" value="Genomic_DNA"/>
</dbReference>
<feature type="compositionally biased region" description="Low complexity" evidence="1">
    <location>
        <begin position="162"/>
        <end position="176"/>
    </location>
</feature>
<feature type="compositionally biased region" description="Low complexity" evidence="1">
    <location>
        <begin position="253"/>
        <end position="268"/>
    </location>
</feature>
<dbReference type="InterPro" id="IPR034586">
    <property type="entry name" value="Bfa1/Byr4"/>
</dbReference>
<organism evidence="2 3">
    <name type="scientific">Lineolata rhizophorae</name>
    <dbReference type="NCBI Taxonomy" id="578093"/>
    <lineage>
        <taxon>Eukaryota</taxon>
        <taxon>Fungi</taxon>
        <taxon>Dikarya</taxon>
        <taxon>Ascomycota</taxon>
        <taxon>Pezizomycotina</taxon>
        <taxon>Dothideomycetes</taxon>
        <taxon>Dothideomycetes incertae sedis</taxon>
        <taxon>Lineolatales</taxon>
        <taxon>Lineolataceae</taxon>
        <taxon>Lineolata</taxon>
    </lineage>
</organism>
<feature type="compositionally biased region" description="Polar residues" evidence="1">
    <location>
        <begin position="364"/>
        <end position="374"/>
    </location>
</feature>
<feature type="compositionally biased region" description="Low complexity" evidence="1">
    <location>
        <begin position="298"/>
        <end position="313"/>
    </location>
</feature>
<dbReference type="PANTHER" id="PTHR35140:SF1">
    <property type="entry name" value="MITOTIC CHECK POINT PROTEIN BFA1"/>
    <property type="match status" value="1"/>
</dbReference>
<protein>
    <submittedName>
        <fullName evidence="2">Uncharacterized protein</fullName>
    </submittedName>
</protein>
<feature type="region of interest" description="Disordered" evidence="1">
    <location>
        <begin position="1124"/>
        <end position="1195"/>
    </location>
</feature>
<dbReference type="GO" id="GO:0044732">
    <property type="term" value="C:mitotic spindle pole body"/>
    <property type="evidence" value="ECO:0007669"/>
    <property type="project" value="TreeGrafter"/>
</dbReference>
<dbReference type="OrthoDB" id="19159at2759"/>
<evidence type="ECO:0000256" key="1">
    <source>
        <dbReference type="SAM" id="MobiDB-lite"/>
    </source>
</evidence>
<dbReference type="GO" id="GO:0005096">
    <property type="term" value="F:GTPase activator activity"/>
    <property type="evidence" value="ECO:0007669"/>
    <property type="project" value="InterPro"/>
</dbReference>
<sequence>MATTSAGSTTGGGSSSNKPQPLALQRRGAASPVVENWDDDGDFQGDLSFGTALSSSNGNSHGGHSFHLGHGGNPSAASTPGNAYAQSASSRLSMHSESNAGDDDWQLLIAPHDESSTRHAISSANQAGIPLPANVPSSALLGGSIKRLGNRKKPTRPSEPTAAAAAAAAASAAAAAGTGGDDWSDDFDFPAGAGSGEPGGGQSFLDRFRRKQQQQQQPAGSGSHLGVNRSGGSGGGGPPSTPGSHADANGGKSPAPTSAPTTTTTGTGNDDDDFDPDWAEGSLGIRFGGTRRGDNRARSSSVSASAMSPSLGSCITADSELDEDVLDGLVLPSEPVDFGAILKKRKEIEYDQEHQEHQTHRRQPASTAASSSRPHSPADNDDASASASSSAGAFARAGEYPPNAGGLAAFTSAQPAGFVGPSPRRPSSLWAKQDDSNDIDPLVGLDWGDGNLLSNKKLKLNRNLKITVTSKRPHTPAPRSGTTLTFTTAATDNKMPPPSVAASASTATATPTSRIPRPMAGAGHHGGANAPPSRSNSRLAPVYESGAQSSQQQQQPGGRSAFSAAQQLLRQKRSAPLLRGNRHHHHHHRDIHGGSETADAPGKTPLVPFLPAGAASGARSHHVSSKASAGNLRREEEQLRLGGAGGGAQSPAPRSFSRLGGATPSGDSPTRTGRSGGNNNNHNHNNNNNNKTNASHQQPGGPHVAPASLVREALHKQPFPGSLLLRRRPQYYGSGAELDGFDDLPTSAAKEARFLREPANASGSANNGANAGTAGPSSASASASTSALRHQGSRSRVAGPTPILADATRNGAGTPAPTTASASTPRSPSRTYPPGLAGGENAKPHFARDTAASRIAREQRLAARGNGGGAGGPLMPVSTNWKGGRTGTPGGGGAASPSSLLRSRKRGSGLAGAAGAGAAGGVRQQPQLIKQFASPKTEKGMTYNAALQRWEGNENALAAFNAPLPPQLHAFNHDQDPLKHDAPYKQPQHVQHHHQHSHPHPHHSHHPLRAHHQATRSNPNLPLNHHGAAHGVYQHHHGNHSSSALSHGAGQTHTPRPSSSHVHVHTSSGGTGGIGGSTAAAATPASPARVPGLISHRSAARGVHVERGMVFDPRQMKWLKLGAEHRRKGDVHRGGAGGTTATKGGRQSATPTADGTDDDEDPFAGLEDLREDGGGAASSGANGAQGKDKRSSVGCAGPGPVGAALGLGGAPAAGAGGPTGVRIGSLNLNLGGAAADAEMANQQHRPRSTPSAGLVAAAAVPAVTRGGDPATVAPSCAALPPDAKLAGVPVAATAATAAATAVPPAPAPQQDTFLGEEFDVGPGFIKRLRDEEAAWRRRVERWVGGEVGEKRRRAEDDEAGREAGLLGVLVGAAAGGGVDGLAAVEWGAVEGGPGGDVEGGGWRWGIREVARRAGL</sequence>
<feature type="compositionally biased region" description="Low complexity" evidence="1">
    <location>
        <begin position="678"/>
        <end position="690"/>
    </location>
</feature>
<feature type="compositionally biased region" description="Low complexity" evidence="1">
    <location>
        <begin position="54"/>
        <end position="68"/>
    </location>
</feature>
<feature type="compositionally biased region" description="Gly residues" evidence="1">
    <location>
        <begin position="884"/>
        <end position="894"/>
    </location>
</feature>
<feature type="compositionally biased region" description="Basic residues" evidence="1">
    <location>
        <begin position="990"/>
        <end position="1014"/>
    </location>
</feature>
<feature type="compositionally biased region" description="Low complexity" evidence="1">
    <location>
        <begin position="500"/>
        <end position="513"/>
    </location>
</feature>
<feature type="compositionally biased region" description="Basic residues" evidence="1">
    <location>
        <begin position="580"/>
        <end position="590"/>
    </location>
</feature>
<evidence type="ECO:0000313" key="3">
    <source>
        <dbReference type="Proteomes" id="UP000799766"/>
    </source>
</evidence>
<feature type="compositionally biased region" description="Gly residues" evidence="1">
    <location>
        <begin position="229"/>
        <end position="238"/>
    </location>
</feature>
<feature type="region of interest" description="Disordered" evidence="1">
    <location>
        <begin position="759"/>
        <end position="846"/>
    </location>
</feature>
<reference evidence="2" key="1">
    <citation type="journal article" date="2020" name="Stud. Mycol.">
        <title>101 Dothideomycetes genomes: a test case for predicting lifestyles and emergence of pathogens.</title>
        <authorList>
            <person name="Haridas S."/>
            <person name="Albert R."/>
            <person name="Binder M."/>
            <person name="Bloem J."/>
            <person name="Labutti K."/>
            <person name="Salamov A."/>
            <person name="Andreopoulos B."/>
            <person name="Baker S."/>
            <person name="Barry K."/>
            <person name="Bills G."/>
            <person name="Bluhm B."/>
            <person name="Cannon C."/>
            <person name="Castanera R."/>
            <person name="Culley D."/>
            <person name="Daum C."/>
            <person name="Ezra D."/>
            <person name="Gonzalez J."/>
            <person name="Henrissat B."/>
            <person name="Kuo A."/>
            <person name="Liang C."/>
            <person name="Lipzen A."/>
            <person name="Lutzoni F."/>
            <person name="Magnuson J."/>
            <person name="Mondo S."/>
            <person name="Nolan M."/>
            <person name="Ohm R."/>
            <person name="Pangilinan J."/>
            <person name="Park H.-J."/>
            <person name="Ramirez L."/>
            <person name="Alfaro M."/>
            <person name="Sun H."/>
            <person name="Tritt A."/>
            <person name="Yoshinaga Y."/>
            <person name="Zwiers L.-H."/>
            <person name="Turgeon B."/>
            <person name="Goodwin S."/>
            <person name="Spatafora J."/>
            <person name="Crous P."/>
            <person name="Grigoriev I."/>
        </authorList>
    </citation>
    <scope>NUCLEOTIDE SEQUENCE</scope>
    <source>
        <strain evidence="2">ATCC 16933</strain>
    </source>
</reference>
<feature type="compositionally biased region" description="Polar residues" evidence="1">
    <location>
        <begin position="1040"/>
        <end position="1051"/>
    </location>
</feature>
<dbReference type="Proteomes" id="UP000799766">
    <property type="component" value="Unassembled WGS sequence"/>
</dbReference>
<feature type="compositionally biased region" description="Low complexity" evidence="1">
    <location>
        <begin position="1052"/>
        <end position="1068"/>
    </location>
</feature>
<name>A0A6A6PEL5_9PEZI</name>
<proteinExistence type="predicted"/>
<feature type="region of interest" description="Disordered" evidence="1">
    <location>
        <begin position="863"/>
        <end position="923"/>
    </location>
</feature>
<feature type="compositionally biased region" description="Basic and acidic residues" evidence="1">
    <location>
        <begin position="349"/>
        <end position="358"/>
    </location>
</feature>
<feature type="compositionally biased region" description="Low complexity" evidence="1">
    <location>
        <begin position="1077"/>
        <end position="1089"/>
    </location>
</feature>
<accession>A0A6A6PEL5</accession>
<feature type="compositionally biased region" description="Basic and acidic residues" evidence="1">
    <location>
        <begin position="971"/>
        <end position="983"/>
    </location>
</feature>
<dbReference type="PANTHER" id="PTHR35140">
    <property type="entry name" value="MITOTIC CHECK POINT PROTEIN BFA1"/>
    <property type="match status" value="1"/>
</dbReference>
<feature type="compositionally biased region" description="Low complexity" evidence="1">
    <location>
        <begin position="383"/>
        <end position="397"/>
    </location>
</feature>
<feature type="region of interest" description="Disordered" evidence="1">
    <location>
        <begin position="580"/>
        <end position="705"/>
    </location>
</feature>
<feature type="region of interest" description="Disordered" evidence="1">
    <location>
        <begin position="1"/>
        <end position="314"/>
    </location>
</feature>